<organism evidence="1 2">
    <name type="scientific">Xylona heveae (strain CBS 132557 / TC161)</name>
    <dbReference type="NCBI Taxonomy" id="1328760"/>
    <lineage>
        <taxon>Eukaryota</taxon>
        <taxon>Fungi</taxon>
        <taxon>Dikarya</taxon>
        <taxon>Ascomycota</taxon>
        <taxon>Pezizomycotina</taxon>
        <taxon>Xylonomycetes</taxon>
        <taxon>Xylonales</taxon>
        <taxon>Xylonaceae</taxon>
        <taxon>Xylona</taxon>
    </lineage>
</organism>
<accession>A0A165FB23</accession>
<dbReference type="GeneID" id="28894685"/>
<gene>
    <name evidence="1" type="ORF">L228DRAFT_179228</name>
</gene>
<dbReference type="AlphaFoldDB" id="A0A165FB23"/>
<sequence length="115" mass="13048">MLLVTSTTTNPLEDDRPKIRPKELASHALVRHCSHFVRLKACRGCLIESLHRSLNRIYSRIETCLTDLADIKTRADSLAVRPLTSRIHFRPSAWQSPVLLWIFVGIATFQSGILV</sequence>
<evidence type="ECO:0000313" key="1">
    <source>
        <dbReference type="EMBL" id="KZF20777.1"/>
    </source>
</evidence>
<name>A0A165FB23_XYLHT</name>
<dbReference type="InParanoid" id="A0A165FB23"/>
<evidence type="ECO:0000313" key="2">
    <source>
        <dbReference type="Proteomes" id="UP000076632"/>
    </source>
</evidence>
<reference evidence="1 2" key="1">
    <citation type="journal article" date="2016" name="Fungal Biol.">
        <title>The genome of Xylona heveae provides a window into fungal endophytism.</title>
        <authorList>
            <person name="Gazis R."/>
            <person name="Kuo A."/>
            <person name="Riley R."/>
            <person name="LaButti K."/>
            <person name="Lipzen A."/>
            <person name="Lin J."/>
            <person name="Amirebrahimi M."/>
            <person name="Hesse C.N."/>
            <person name="Spatafora J.W."/>
            <person name="Henrissat B."/>
            <person name="Hainaut M."/>
            <person name="Grigoriev I.V."/>
            <person name="Hibbett D.S."/>
        </authorList>
    </citation>
    <scope>NUCLEOTIDE SEQUENCE [LARGE SCALE GENOMIC DNA]</scope>
    <source>
        <strain evidence="1 2">TC161</strain>
    </source>
</reference>
<proteinExistence type="predicted"/>
<protein>
    <submittedName>
        <fullName evidence="1">Uncharacterized protein</fullName>
    </submittedName>
</protein>
<dbReference type="EMBL" id="KV407462">
    <property type="protein sequence ID" value="KZF20777.1"/>
    <property type="molecule type" value="Genomic_DNA"/>
</dbReference>
<dbReference type="RefSeq" id="XP_018186332.1">
    <property type="nucleotide sequence ID" value="XM_018329548.1"/>
</dbReference>
<keyword evidence="2" id="KW-1185">Reference proteome</keyword>
<dbReference type="Proteomes" id="UP000076632">
    <property type="component" value="Unassembled WGS sequence"/>
</dbReference>